<sequence length="319" mass="36082">MISNICFQKLGNKDCILIQLFMDEFCPVNPLGPATGRNKIMALYFRVLNIPYDMQVLDNIFLGFLALANDIKHSLQDLLRQLMLPQLIKLRQGVPVFYKGVKRNIPVILHSAVGDNLGVHQFQGLLQSFRGQCPCRFCTVIFDDLQTTYSINPEMLKTAASYDAAVATNDTAVMRQHGINEKCALNEAPLFHFMDSQLCDIMHDLPEGHLRRLIASVISSIIIDEQISLERINNAIRTFPFSGTMRNNRPSPIVQDHLNNGEIKGQTASMMINLTTMLPLILKLNEITIPATNGWWITYRAFLKNLEYLDDAENNSDPD</sequence>
<protein>
    <submittedName>
        <fullName evidence="2">Uncharacterized protein</fullName>
    </submittedName>
</protein>
<name>A0A914YM71_9BILA</name>
<dbReference type="Proteomes" id="UP000887577">
    <property type="component" value="Unplaced"/>
</dbReference>
<evidence type="ECO:0000313" key="2">
    <source>
        <dbReference type="WBParaSite" id="PSU_v2.g20480.t1"/>
    </source>
</evidence>
<evidence type="ECO:0000313" key="1">
    <source>
        <dbReference type="Proteomes" id="UP000887577"/>
    </source>
</evidence>
<accession>A0A914YM71</accession>
<organism evidence="1 2">
    <name type="scientific">Panagrolaimus superbus</name>
    <dbReference type="NCBI Taxonomy" id="310955"/>
    <lineage>
        <taxon>Eukaryota</taxon>
        <taxon>Metazoa</taxon>
        <taxon>Ecdysozoa</taxon>
        <taxon>Nematoda</taxon>
        <taxon>Chromadorea</taxon>
        <taxon>Rhabditida</taxon>
        <taxon>Tylenchina</taxon>
        <taxon>Panagrolaimomorpha</taxon>
        <taxon>Panagrolaimoidea</taxon>
        <taxon>Panagrolaimidae</taxon>
        <taxon>Panagrolaimus</taxon>
    </lineage>
</organism>
<dbReference type="WBParaSite" id="PSU_v2.g20480.t1">
    <property type="protein sequence ID" value="PSU_v2.g20480.t1"/>
    <property type="gene ID" value="PSU_v2.g20480"/>
</dbReference>
<keyword evidence="1" id="KW-1185">Reference proteome</keyword>
<dbReference type="AlphaFoldDB" id="A0A914YM71"/>
<reference evidence="2" key="1">
    <citation type="submission" date="2022-11" db="UniProtKB">
        <authorList>
            <consortium name="WormBaseParasite"/>
        </authorList>
    </citation>
    <scope>IDENTIFICATION</scope>
</reference>
<proteinExistence type="predicted"/>